<accession>A0AAN9BSX2</accession>
<dbReference type="InterPro" id="IPR042869">
    <property type="entry name" value="ARHGAP11A/B"/>
</dbReference>
<sequence>MSLNRTTSAHVSRKDKALGKSFYFGLPLDRLPCTYLPDCGYVPTFVVEAGQIIEKSLDVEGLFGKSGDLRQQNKLKARNAVLDRF</sequence>
<name>A0AAN9BSX2_9CAEN</name>
<dbReference type="PANTHER" id="PTHR15670">
    <property type="entry name" value="RHO GTPASE ACTIVATING PROTEIN 11A"/>
    <property type="match status" value="1"/>
</dbReference>
<dbReference type="Proteomes" id="UP001374579">
    <property type="component" value="Unassembled WGS sequence"/>
</dbReference>
<dbReference type="InterPro" id="IPR008936">
    <property type="entry name" value="Rho_GTPase_activation_prot"/>
</dbReference>
<organism evidence="1 2">
    <name type="scientific">Littorina saxatilis</name>
    <dbReference type="NCBI Taxonomy" id="31220"/>
    <lineage>
        <taxon>Eukaryota</taxon>
        <taxon>Metazoa</taxon>
        <taxon>Spiralia</taxon>
        <taxon>Lophotrochozoa</taxon>
        <taxon>Mollusca</taxon>
        <taxon>Gastropoda</taxon>
        <taxon>Caenogastropoda</taxon>
        <taxon>Littorinimorpha</taxon>
        <taxon>Littorinoidea</taxon>
        <taxon>Littorinidae</taxon>
        <taxon>Littorina</taxon>
    </lineage>
</organism>
<gene>
    <name evidence="1" type="ORF">V1264_013197</name>
</gene>
<dbReference type="AlphaFoldDB" id="A0AAN9BSX2"/>
<proteinExistence type="predicted"/>
<evidence type="ECO:0000313" key="1">
    <source>
        <dbReference type="EMBL" id="KAK7109090.1"/>
    </source>
</evidence>
<dbReference type="Gene3D" id="1.10.555.10">
    <property type="entry name" value="Rho GTPase activation protein"/>
    <property type="match status" value="1"/>
</dbReference>
<dbReference type="GO" id="GO:0005096">
    <property type="term" value="F:GTPase activator activity"/>
    <property type="evidence" value="ECO:0007669"/>
    <property type="project" value="TreeGrafter"/>
</dbReference>
<comment type="caution">
    <text evidence="1">The sequence shown here is derived from an EMBL/GenBank/DDBJ whole genome shotgun (WGS) entry which is preliminary data.</text>
</comment>
<dbReference type="EMBL" id="JBAMIC010000003">
    <property type="protein sequence ID" value="KAK7109090.1"/>
    <property type="molecule type" value="Genomic_DNA"/>
</dbReference>
<reference evidence="1 2" key="1">
    <citation type="submission" date="2024-02" db="EMBL/GenBank/DDBJ databases">
        <title>Chromosome-scale genome assembly of the rough periwinkle Littorina saxatilis.</title>
        <authorList>
            <person name="De Jode A."/>
            <person name="Faria R."/>
            <person name="Formenti G."/>
            <person name="Sims Y."/>
            <person name="Smith T.P."/>
            <person name="Tracey A."/>
            <person name="Wood J.M.D."/>
            <person name="Zagrodzka Z.B."/>
            <person name="Johannesson K."/>
            <person name="Butlin R.K."/>
            <person name="Leder E.H."/>
        </authorList>
    </citation>
    <scope>NUCLEOTIDE SEQUENCE [LARGE SCALE GENOMIC DNA]</scope>
    <source>
        <strain evidence="1">Snail1</strain>
        <tissue evidence="1">Muscle</tissue>
    </source>
</reference>
<dbReference type="SUPFAM" id="SSF48350">
    <property type="entry name" value="GTPase activation domain, GAP"/>
    <property type="match status" value="1"/>
</dbReference>
<evidence type="ECO:0000313" key="2">
    <source>
        <dbReference type="Proteomes" id="UP001374579"/>
    </source>
</evidence>
<protein>
    <submittedName>
        <fullName evidence="1">Uncharacterized protein</fullName>
    </submittedName>
</protein>
<keyword evidence="2" id="KW-1185">Reference proteome</keyword>
<dbReference type="PANTHER" id="PTHR15670:SF4">
    <property type="entry name" value="RHO GTPASE-ACTIVATING PROTEIN 11A"/>
    <property type="match status" value="1"/>
</dbReference>